<evidence type="ECO:0000313" key="1">
    <source>
        <dbReference type="EMBL" id="GAG98408.1"/>
    </source>
</evidence>
<accession>X1CQM5</accession>
<protein>
    <submittedName>
        <fullName evidence="1">Uncharacterized protein</fullName>
    </submittedName>
</protein>
<reference evidence="1" key="1">
    <citation type="journal article" date="2014" name="Front. Microbiol.">
        <title>High frequency of phylogenetically diverse reductive dehalogenase-homologous genes in deep subseafloor sedimentary metagenomes.</title>
        <authorList>
            <person name="Kawai M."/>
            <person name="Futagami T."/>
            <person name="Toyoda A."/>
            <person name="Takaki Y."/>
            <person name="Nishi S."/>
            <person name="Hori S."/>
            <person name="Arai W."/>
            <person name="Tsubouchi T."/>
            <person name="Morono Y."/>
            <person name="Uchiyama I."/>
            <person name="Ito T."/>
            <person name="Fujiyama A."/>
            <person name="Inagaki F."/>
            <person name="Takami H."/>
        </authorList>
    </citation>
    <scope>NUCLEOTIDE SEQUENCE</scope>
    <source>
        <strain evidence="1">Expedition CK06-06</strain>
    </source>
</reference>
<feature type="non-terminal residue" evidence="1">
    <location>
        <position position="170"/>
    </location>
</feature>
<gene>
    <name evidence="1" type="ORF">S01H4_43378</name>
</gene>
<proteinExistence type="predicted"/>
<name>X1CQM5_9ZZZZ</name>
<dbReference type="EMBL" id="BART01023923">
    <property type="protein sequence ID" value="GAG98408.1"/>
    <property type="molecule type" value="Genomic_DNA"/>
</dbReference>
<comment type="caution">
    <text evidence="1">The sequence shown here is derived from an EMBL/GenBank/DDBJ whole genome shotgun (WGS) entry which is preliminary data.</text>
</comment>
<organism evidence="1">
    <name type="scientific">marine sediment metagenome</name>
    <dbReference type="NCBI Taxonomy" id="412755"/>
    <lineage>
        <taxon>unclassified sequences</taxon>
        <taxon>metagenomes</taxon>
        <taxon>ecological metagenomes</taxon>
    </lineage>
</organism>
<dbReference type="AlphaFoldDB" id="X1CQM5"/>
<sequence length="170" mass="18606">MLKQGNCVKRVYGLTSLSLQAEAGHSLLVRRIYCEANSADTYLVLRVDRKTVGVYRVYGRGGNQLGYQHDSTFPLNLMEYLESKGINVTIPIAEGQTFSIDSINAGTEIVVVFEDYDAADIRADMVNGTDSNEYTFLQYMTGSVTLSASGDMVMNTSLSPAEFPDFPCGA</sequence>